<feature type="non-terminal residue" evidence="5">
    <location>
        <position position="543"/>
    </location>
</feature>
<protein>
    <submittedName>
        <fullName evidence="5">Uncharacterized protein</fullName>
    </submittedName>
</protein>
<accession>A0A8J1UDL3</accession>
<dbReference type="GO" id="GO:0042302">
    <property type="term" value="F:structural constituent of cuticle"/>
    <property type="evidence" value="ECO:0007669"/>
    <property type="project" value="UniProtKB-KW"/>
</dbReference>
<dbReference type="Pfam" id="PF00100">
    <property type="entry name" value="Zona_pellucida"/>
    <property type="match status" value="1"/>
</dbReference>
<dbReference type="InterPro" id="IPR056953">
    <property type="entry name" value="CUT_N"/>
</dbReference>
<comment type="caution">
    <text evidence="4">Lacks conserved residue(s) required for the propagation of feature annotation.</text>
</comment>
<evidence type="ECO:0000256" key="4">
    <source>
        <dbReference type="PROSITE-ProRule" id="PRU00076"/>
    </source>
</evidence>
<dbReference type="InterPro" id="IPR000742">
    <property type="entry name" value="EGF"/>
</dbReference>
<name>A0A8J1UDL3_OWEFU</name>
<keyword evidence="2" id="KW-0732">Signal</keyword>
<dbReference type="InterPro" id="IPR001507">
    <property type="entry name" value="ZP_dom"/>
</dbReference>
<keyword evidence="4" id="KW-0245">EGF-like domain</keyword>
<dbReference type="InterPro" id="IPR042235">
    <property type="entry name" value="ZP-C_dom"/>
</dbReference>
<sequence>SFLIVLVSFIPLANAGVIGDACLSDIECSGTVAHSYCNQAFKTCACCAGYIDDGSGSATACGITYVCKRAGSGCDVTGGTCDITSGTCTCNQGYEGFNCAVQTVSKAVALTDCTPTCDSKGTLACANDGSGNKCYCDYGYYDDDCSQARVEAKCEATTMQIMVNPYTPSGVLGDFKGDIYINGFNTPACAFDIANTPVGKEGKATLPLTLGDANCFNPAWTLANTPSAGDTTYEADVHIQYNPLYQTQFDETYQVQCVYKQDGSVLSSIDVNFNPVSNLPSGGGFQQWFNPITFNLLNASDVILDEPQAVGAVVKLKFSMTANTKYLDFRVDDCTLQNQPFAETYSTTPLSKKLITSGCADSDAGDVIVPDPFDKTGNDITFAFKVFQFNDVSDLFIQCSLTLCETTAACTSSSCNKFYGTASGGSGAVTAPGYGRKRRQTTSTQKETTMTQRIRITPKISGENSVLNSLNGPTTVNKQETPKMVSCMESLTFASVVGILSLLLLVAIGTVIFTCYKSREMAAQKEKIVAMHSKRQDTNKAYY</sequence>
<comment type="caution">
    <text evidence="5">The sequence shown here is derived from an EMBL/GenBank/DDBJ whole genome shotgun (WGS) entry which is preliminary data.</text>
</comment>
<evidence type="ECO:0000313" key="5">
    <source>
        <dbReference type="EMBL" id="CAH1785429.1"/>
    </source>
</evidence>
<dbReference type="Gene3D" id="2.60.40.4100">
    <property type="entry name" value="Zona pellucida, ZP-C domain"/>
    <property type="match status" value="1"/>
</dbReference>
<dbReference type="OrthoDB" id="6138691at2759"/>
<dbReference type="InterPro" id="IPR055355">
    <property type="entry name" value="ZP-C"/>
</dbReference>
<dbReference type="InterPro" id="IPR051962">
    <property type="entry name" value="Cuticlin"/>
</dbReference>
<proteinExistence type="predicted"/>
<evidence type="ECO:0000256" key="3">
    <source>
        <dbReference type="ARBA" id="ARBA00023157"/>
    </source>
</evidence>
<organism evidence="5 6">
    <name type="scientific">Owenia fusiformis</name>
    <name type="common">Polychaete worm</name>
    <dbReference type="NCBI Taxonomy" id="6347"/>
    <lineage>
        <taxon>Eukaryota</taxon>
        <taxon>Metazoa</taxon>
        <taxon>Spiralia</taxon>
        <taxon>Lophotrochozoa</taxon>
        <taxon>Annelida</taxon>
        <taxon>Polychaeta</taxon>
        <taxon>Sedentaria</taxon>
        <taxon>Canalipalpata</taxon>
        <taxon>Sabellida</taxon>
        <taxon>Oweniida</taxon>
        <taxon>Oweniidae</taxon>
        <taxon>Owenia</taxon>
    </lineage>
</organism>
<dbReference type="PANTHER" id="PTHR22907">
    <property type="entry name" value="GH04558P"/>
    <property type="match status" value="1"/>
</dbReference>
<evidence type="ECO:0000256" key="1">
    <source>
        <dbReference type="ARBA" id="ARBA00022460"/>
    </source>
</evidence>
<reference evidence="5" key="1">
    <citation type="submission" date="2022-03" db="EMBL/GenBank/DDBJ databases">
        <authorList>
            <person name="Martin C."/>
        </authorList>
    </citation>
    <scope>NUCLEOTIDE SEQUENCE</scope>
</reference>
<dbReference type="Pfam" id="PF25057">
    <property type="entry name" value="CUT_N"/>
    <property type="match status" value="1"/>
</dbReference>
<evidence type="ECO:0000313" key="6">
    <source>
        <dbReference type="Proteomes" id="UP000749559"/>
    </source>
</evidence>
<keyword evidence="6" id="KW-1185">Reference proteome</keyword>
<dbReference type="PROSITE" id="PS50026">
    <property type="entry name" value="EGF_3"/>
    <property type="match status" value="1"/>
</dbReference>
<dbReference type="PROSITE" id="PS00022">
    <property type="entry name" value="EGF_1"/>
    <property type="match status" value="1"/>
</dbReference>
<dbReference type="PROSITE" id="PS01186">
    <property type="entry name" value="EGF_2"/>
    <property type="match status" value="2"/>
</dbReference>
<evidence type="ECO:0000256" key="2">
    <source>
        <dbReference type="ARBA" id="ARBA00022729"/>
    </source>
</evidence>
<dbReference type="EMBL" id="CAIIXF020000006">
    <property type="protein sequence ID" value="CAH1785429.1"/>
    <property type="molecule type" value="Genomic_DNA"/>
</dbReference>
<gene>
    <name evidence="5" type="ORF">OFUS_LOCUS11485</name>
</gene>
<dbReference type="Proteomes" id="UP000749559">
    <property type="component" value="Unassembled WGS sequence"/>
</dbReference>
<keyword evidence="1" id="KW-0193">Cuticle</keyword>
<dbReference type="PROSITE" id="PS51034">
    <property type="entry name" value="ZP_2"/>
    <property type="match status" value="1"/>
</dbReference>
<dbReference type="AlphaFoldDB" id="A0A8J1UDL3"/>
<dbReference type="PANTHER" id="PTHR22907:SF54">
    <property type="entry name" value="GH04558P"/>
    <property type="match status" value="1"/>
</dbReference>
<feature type="disulfide bond" evidence="4">
    <location>
        <begin position="90"/>
        <end position="99"/>
    </location>
</feature>
<dbReference type="SMART" id="SM00241">
    <property type="entry name" value="ZP"/>
    <property type="match status" value="1"/>
</dbReference>
<keyword evidence="3 4" id="KW-1015">Disulfide bond</keyword>